<dbReference type="RefSeq" id="WP_286652237.1">
    <property type="nucleotide sequence ID" value="NZ_JACAGK010000069.1"/>
</dbReference>
<evidence type="ECO:0000313" key="4">
    <source>
        <dbReference type="EMBL" id="MDM1050072.1"/>
    </source>
</evidence>
<evidence type="ECO:0000259" key="2">
    <source>
        <dbReference type="Pfam" id="PF04773"/>
    </source>
</evidence>
<keyword evidence="1" id="KW-0472">Membrane</keyword>
<keyword evidence="5" id="KW-1185">Reference proteome</keyword>
<dbReference type="InterPro" id="IPR006860">
    <property type="entry name" value="FecR"/>
</dbReference>
<feature type="domain" description="Protein FecR C-terminal" evidence="3">
    <location>
        <begin position="267"/>
        <end position="331"/>
    </location>
</feature>
<proteinExistence type="predicted"/>
<reference evidence="4" key="2">
    <citation type="journal article" date="2022" name="Sci. Total Environ.">
        <title>Prevalence, transmission, and molecular epidemiology of tet(X)-positive bacteria among humans, animals, and environmental niches in China: An epidemiological, and genomic-based study.</title>
        <authorList>
            <person name="Dong N."/>
            <person name="Zeng Y."/>
            <person name="Cai C."/>
            <person name="Sun C."/>
            <person name="Lu J."/>
            <person name="Liu C."/>
            <person name="Zhou H."/>
            <person name="Sun Q."/>
            <person name="Shu L."/>
            <person name="Wang H."/>
            <person name="Wang Y."/>
            <person name="Wang S."/>
            <person name="Wu C."/>
            <person name="Chan E.W."/>
            <person name="Chen G."/>
            <person name="Shen Z."/>
            <person name="Chen S."/>
            <person name="Zhang R."/>
        </authorList>
    </citation>
    <scope>NUCLEOTIDE SEQUENCE</scope>
    <source>
        <strain evidence="4">R1692</strain>
    </source>
</reference>
<dbReference type="Pfam" id="PF16344">
    <property type="entry name" value="FecR_C"/>
    <property type="match status" value="1"/>
</dbReference>
<dbReference type="InterPro" id="IPR012373">
    <property type="entry name" value="Ferrdict_sens_TM"/>
</dbReference>
<feature type="domain" description="FecR protein" evidence="2">
    <location>
        <begin position="131"/>
        <end position="226"/>
    </location>
</feature>
<keyword evidence="1" id="KW-1133">Transmembrane helix</keyword>
<dbReference type="Gene3D" id="2.60.120.1440">
    <property type="match status" value="1"/>
</dbReference>
<dbReference type="PANTHER" id="PTHR30273:SF2">
    <property type="entry name" value="PROTEIN FECR"/>
    <property type="match status" value="1"/>
</dbReference>
<evidence type="ECO:0000256" key="1">
    <source>
        <dbReference type="SAM" id="Phobius"/>
    </source>
</evidence>
<dbReference type="Proteomes" id="UP001170954">
    <property type="component" value="Unassembled WGS sequence"/>
</dbReference>
<dbReference type="EMBL" id="JACAGK010000069">
    <property type="protein sequence ID" value="MDM1050072.1"/>
    <property type="molecule type" value="Genomic_DNA"/>
</dbReference>
<evidence type="ECO:0000313" key="5">
    <source>
        <dbReference type="Proteomes" id="UP001170954"/>
    </source>
</evidence>
<accession>A0ABT7NS78</accession>
<reference evidence="4" key="1">
    <citation type="submission" date="2020-06" db="EMBL/GenBank/DDBJ databases">
        <authorList>
            <person name="Dong N."/>
        </authorList>
    </citation>
    <scope>NUCLEOTIDE SEQUENCE</scope>
    <source>
        <strain evidence="4">R1692</strain>
    </source>
</reference>
<dbReference type="InterPro" id="IPR032508">
    <property type="entry name" value="FecR_C"/>
</dbReference>
<sequence length="342" mass="38733">MNQLYDSLKSDEFEFDKFSSEEKDNLETRMFERIQSSIQTKQHTVISKTSYLKWAAILIIPLLITGLYFAKLNMSSDEDLLLSEPGNFTANLITTSGKSYSLSSAVDLTKLQAEGLYEDVSEEGETIVMHEIQTPKGAFYQLILPDSSLVWLNAASTIRFPSRFDEHKREVFLSGEGYFEIKHNSSAPFYVKSAHQTTKVLGTKFNINAYAGQESDLVTLIEGSVEARSLKHEKLIMTPGYQAKIGASIRYEKVDQADDYAAWRSGDFYFDNYPMTEVLRMLGRWYSIEVDETSIPNNRINGLIPRNLLLKDVLALIETTSGVTISVVNSKLKVVEKKNQHK</sequence>
<comment type="caution">
    <text evidence="4">The sequence shown here is derived from an EMBL/GenBank/DDBJ whole genome shotgun (WGS) entry which is preliminary data.</text>
</comment>
<dbReference type="PANTHER" id="PTHR30273">
    <property type="entry name" value="PERIPLASMIC SIGNAL SENSOR AND SIGMA FACTOR ACTIVATOR FECR-RELATED"/>
    <property type="match status" value="1"/>
</dbReference>
<dbReference type="Pfam" id="PF04773">
    <property type="entry name" value="FecR"/>
    <property type="match status" value="1"/>
</dbReference>
<organism evidence="4 5">
    <name type="scientific">Sphingobacterium hotanense</name>
    <dbReference type="NCBI Taxonomy" id="649196"/>
    <lineage>
        <taxon>Bacteria</taxon>
        <taxon>Pseudomonadati</taxon>
        <taxon>Bacteroidota</taxon>
        <taxon>Sphingobacteriia</taxon>
        <taxon>Sphingobacteriales</taxon>
        <taxon>Sphingobacteriaceae</taxon>
        <taxon>Sphingobacterium</taxon>
    </lineage>
</organism>
<protein>
    <submittedName>
        <fullName evidence="4">FecR domain-containing protein</fullName>
    </submittedName>
</protein>
<evidence type="ECO:0000259" key="3">
    <source>
        <dbReference type="Pfam" id="PF16344"/>
    </source>
</evidence>
<name>A0ABT7NS78_9SPHI</name>
<keyword evidence="1" id="KW-0812">Transmembrane</keyword>
<dbReference type="Gene3D" id="3.55.50.30">
    <property type="match status" value="1"/>
</dbReference>
<gene>
    <name evidence="4" type="ORF">HX018_17675</name>
</gene>
<feature type="transmembrane region" description="Helical" evidence="1">
    <location>
        <begin position="51"/>
        <end position="70"/>
    </location>
</feature>